<dbReference type="Proteomes" id="UP001497482">
    <property type="component" value="Chromosome 3"/>
</dbReference>
<evidence type="ECO:0000313" key="3">
    <source>
        <dbReference type="Proteomes" id="UP001497482"/>
    </source>
</evidence>
<evidence type="ECO:0000313" key="2">
    <source>
        <dbReference type="EMBL" id="CAL1601635.1"/>
    </source>
</evidence>
<accession>A0AAV2LN04</accession>
<evidence type="ECO:0000256" key="1">
    <source>
        <dbReference type="SAM" id="MobiDB-lite"/>
    </source>
</evidence>
<keyword evidence="3" id="KW-1185">Reference proteome</keyword>
<name>A0AAV2LN04_KNICA</name>
<organism evidence="2 3">
    <name type="scientific">Knipowitschia caucasica</name>
    <name type="common">Caucasian dwarf goby</name>
    <name type="synonym">Pomatoschistus caucasicus</name>
    <dbReference type="NCBI Taxonomy" id="637954"/>
    <lineage>
        <taxon>Eukaryota</taxon>
        <taxon>Metazoa</taxon>
        <taxon>Chordata</taxon>
        <taxon>Craniata</taxon>
        <taxon>Vertebrata</taxon>
        <taxon>Euteleostomi</taxon>
        <taxon>Actinopterygii</taxon>
        <taxon>Neopterygii</taxon>
        <taxon>Teleostei</taxon>
        <taxon>Neoteleostei</taxon>
        <taxon>Acanthomorphata</taxon>
        <taxon>Gobiaria</taxon>
        <taxon>Gobiiformes</taxon>
        <taxon>Gobioidei</taxon>
        <taxon>Gobiidae</taxon>
        <taxon>Gobiinae</taxon>
        <taxon>Knipowitschia</taxon>
    </lineage>
</organism>
<dbReference type="EMBL" id="OZ035825">
    <property type="protein sequence ID" value="CAL1601635.1"/>
    <property type="molecule type" value="Genomic_DNA"/>
</dbReference>
<dbReference type="AlphaFoldDB" id="A0AAV2LN04"/>
<proteinExistence type="predicted"/>
<sequence length="98" mass="11025">MGPESPCKQESSDEDFVEEDEEEEEEEEEDSSEESTDEEHDQESNKCCVVKEEEEEEDGLSQKPRSCGVIFDATQENARMNAVSVQSASLAQKDSEDI</sequence>
<protein>
    <submittedName>
        <fullName evidence="2">Uncharacterized protein</fullName>
    </submittedName>
</protein>
<feature type="compositionally biased region" description="Acidic residues" evidence="1">
    <location>
        <begin position="12"/>
        <end position="41"/>
    </location>
</feature>
<feature type="region of interest" description="Disordered" evidence="1">
    <location>
        <begin position="1"/>
        <end position="66"/>
    </location>
</feature>
<gene>
    <name evidence="2" type="ORF">KC01_LOCUS29556</name>
</gene>
<reference evidence="2 3" key="1">
    <citation type="submission" date="2024-04" db="EMBL/GenBank/DDBJ databases">
        <authorList>
            <person name="Waldvogel A.-M."/>
            <person name="Schoenle A."/>
        </authorList>
    </citation>
    <scope>NUCLEOTIDE SEQUENCE [LARGE SCALE GENOMIC DNA]</scope>
</reference>